<dbReference type="AlphaFoldDB" id="A0A3N0YW41"/>
<evidence type="ECO:0000256" key="1">
    <source>
        <dbReference type="SAM" id="Coils"/>
    </source>
</evidence>
<feature type="region of interest" description="Disordered" evidence="2">
    <location>
        <begin position="139"/>
        <end position="165"/>
    </location>
</feature>
<feature type="coiled-coil region" evidence="1">
    <location>
        <begin position="182"/>
        <end position="209"/>
    </location>
</feature>
<evidence type="ECO:0000256" key="2">
    <source>
        <dbReference type="SAM" id="MobiDB-lite"/>
    </source>
</evidence>
<dbReference type="InterPro" id="IPR044822">
    <property type="entry name" value="Myb_DNA-bind_4"/>
</dbReference>
<gene>
    <name evidence="4" type="ORF">DPX16_20982</name>
</gene>
<dbReference type="Pfam" id="PF13837">
    <property type="entry name" value="Myb_DNA-bind_4"/>
    <property type="match status" value="1"/>
</dbReference>
<protein>
    <recommendedName>
        <fullName evidence="3">Myb/SANT-like DNA-binding domain-containing protein</fullName>
    </recommendedName>
</protein>
<name>A0A3N0YW41_ANAGA</name>
<feature type="domain" description="Myb/SANT-like DNA-binding" evidence="3">
    <location>
        <begin position="6"/>
        <end position="78"/>
    </location>
</feature>
<sequence length="212" mass="24592">MRAENDHLFTGAKNSASVAWRIILEKMGLLGMVTPYQAKKKWDNLKKKYKDCKCPGTGEGVNGKPTAAAWPWFVLMDEVLGQRHSNNSPVLISSISEDAPGPSSAVDDQDEEEPATSKRKRDREDELIELIREEITFQQETEEKSALEHRERMEPAAAPDTRKRDRVDELIDLIREEIKFQRETEERRARESRERMDRLLSLLERMLEKKKI</sequence>
<reference evidence="4 5" key="1">
    <citation type="submission" date="2018-10" db="EMBL/GenBank/DDBJ databases">
        <title>Genome assembly for a Yunnan-Guizhou Plateau 3E fish, Anabarilius grahami (Regan), and its evolutionary and genetic applications.</title>
        <authorList>
            <person name="Jiang W."/>
        </authorList>
    </citation>
    <scope>NUCLEOTIDE SEQUENCE [LARGE SCALE GENOMIC DNA]</scope>
    <source>
        <strain evidence="4">AG-KIZ</strain>
        <tissue evidence="4">Muscle</tissue>
    </source>
</reference>
<evidence type="ECO:0000259" key="3">
    <source>
        <dbReference type="Pfam" id="PF13837"/>
    </source>
</evidence>
<dbReference type="OrthoDB" id="8933168at2759"/>
<evidence type="ECO:0000313" key="4">
    <source>
        <dbReference type="EMBL" id="ROL50415.1"/>
    </source>
</evidence>
<evidence type="ECO:0000313" key="5">
    <source>
        <dbReference type="Proteomes" id="UP000281406"/>
    </source>
</evidence>
<keyword evidence="5" id="KW-1185">Reference proteome</keyword>
<proteinExistence type="predicted"/>
<organism evidence="4 5">
    <name type="scientific">Anabarilius grahami</name>
    <name type="common">Kanglang fish</name>
    <name type="synonym">Barilius grahami</name>
    <dbReference type="NCBI Taxonomy" id="495550"/>
    <lineage>
        <taxon>Eukaryota</taxon>
        <taxon>Metazoa</taxon>
        <taxon>Chordata</taxon>
        <taxon>Craniata</taxon>
        <taxon>Vertebrata</taxon>
        <taxon>Euteleostomi</taxon>
        <taxon>Actinopterygii</taxon>
        <taxon>Neopterygii</taxon>
        <taxon>Teleostei</taxon>
        <taxon>Ostariophysi</taxon>
        <taxon>Cypriniformes</taxon>
        <taxon>Xenocyprididae</taxon>
        <taxon>Xenocypridinae</taxon>
        <taxon>Xenocypridinae incertae sedis</taxon>
        <taxon>Anabarilius</taxon>
    </lineage>
</organism>
<dbReference type="Proteomes" id="UP000281406">
    <property type="component" value="Unassembled WGS sequence"/>
</dbReference>
<feature type="region of interest" description="Disordered" evidence="2">
    <location>
        <begin position="91"/>
        <end position="124"/>
    </location>
</feature>
<accession>A0A3N0YW41</accession>
<dbReference type="EMBL" id="RJVU01020258">
    <property type="protein sequence ID" value="ROL50415.1"/>
    <property type="molecule type" value="Genomic_DNA"/>
</dbReference>
<keyword evidence="1" id="KW-0175">Coiled coil</keyword>
<comment type="caution">
    <text evidence="4">The sequence shown here is derived from an EMBL/GenBank/DDBJ whole genome shotgun (WGS) entry which is preliminary data.</text>
</comment>